<name>A0A1L4CZB3_9BACT</name>
<feature type="transmembrane region" description="Helical" evidence="1">
    <location>
        <begin position="72"/>
        <end position="89"/>
    </location>
</feature>
<feature type="transmembrane region" description="Helical" evidence="1">
    <location>
        <begin position="101"/>
        <end position="121"/>
    </location>
</feature>
<feature type="transmembrane region" description="Helical" evidence="1">
    <location>
        <begin position="217"/>
        <end position="243"/>
    </location>
</feature>
<reference evidence="2 3" key="1">
    <citation type="submission" date="2016-10" db="EMBL/GenBank/DDBJ databases">
        <title>Silvanigrella aquatica sp. nov., isolated from a freshwater lake located in the Black Forest, Germany, description of Silvanigrellaceae fam. nov., Silvanigrellales ord. nov., reclassification of the order Bdellovibrionales in the class Oligoflexia, reclassification of the families Bacteriovoracaceae and Halobacteriovoraceae in the new order Bacteriovoracales ord. nov., and reclassification of the family Pseudobacteriovoracaceae in the order Oligoflexiales.</title>
        <authorList>
            <person name="Hahn M.W."/>
            <person name="Schmidt J."/>
            <person name="Koll U."/>
            <person name="Rohde M."/>
            <person name="Verbag S."/>
            <person name="Pitt A."/>
            <person name="Nakai R."/>
            <person name="Naganuma T."/>
            <person name="Lang E."/>
        </authorList>
    </citation>
    <scope>NUCLEOTIDE SEQUENCE [LARGE SCALE GENOMIC DNA]</scope>
    <source>
        <strain evidence="2 3">MWH-Nonnen-W8red</strain>
    </source>
</reference>
<dbReference type="Proteomes" id="UP000184731">
    <property type="component" value="Chromosome"/>
</dbReference>
<accession>A0A1L4CZB3</accession>
<dbReference type="SUPFAM" id="SSF48371">
    <property type="entry name" value="ARM repeat"/>
    <property type="match status" value="1"/>
</dbReference>
<keyword evidence="1" id="KW-0472">Membrane</keyword>
<dbReference type="InterPro" id="IPR011989">
    <property type="entry name" value="ARM-like"/>
</dbReference>
<feature type="transmembrane region" description="Helical" evidence="1">
    <location>
        <begin position="351"/>
        <end position="372"/>
    </location>
</feature>
<protein>
    <recommendedName>
        <fullName evidence="4">ADP,ATP carrier protein</fullName>
    </recommendedName>
</protein>
<feature type="transmembrane region" description="Helical" evidence="1">
    <location>
        <begin position="263"/>
        <end position="282"/>
    </location>
</feature>
<evidence type="ECO:0000313" key="3">
    <source>
        <dbReference type="Proteomes" id="UP000184731"/>
    </source>
</evidence>
<feature type="transmembrane region" description="Helical" evidence="1">
    <location>
        <begin position="289"/>
        <end position="306"/>
    </location>
</feature>
<evidence type="ECO:0000313" key="2">
    <source>
        <dbReference type="EMBL" id="APJ03303.1"/>
    </source>
</evidence>
<proteinExistence type="predicted"/>
<dbReference type="EMBL" id="CP017834">
    <property type="protein sequence ID" value="APJ03303.1"/>
    <property type="molecule type" value="Genomic_DNA"/>
</dbReference>
<keyword evidence="1" id="KW-0812">Transmembrane</keyword>
<organism evidence="2 3">
    <name type="scientific">Silvanigrella aquatica</name>
    <dbReference type="NCBI Taxonomy" id="1915309"/>
    <lineage>
        <taxon>Bacteria</taxon>
        <taxon>Pseudomonadati</taxon>
        <taxon>Bdellovibrionota</taxon>
        <taxon>Oligoflexia</taxon>
        <taxon>Silvanigrellales</taxon>
        <taxon>Silvanigrellaceae</taxon>
        <taxon>Silvanigrella</taxon>
    </lineage>
</organism>
<dbReference type="OrthoDB" id="633703at2"/>
<sequence length="741" mass="87836">MINKKIMFFCLLAYLFQFIIETLAISSNSFFIYYIGADKLPKALIISSLLTPVVVFILSLLEVGKNSRQFKLILLIIISIMSLLFLYYLSGMVKYGKLSVWSYQIFSNLFSLVSIIVYWNLINNYFYVFESKLYFSYFIIAEEIGAITSDVLINQYMFDFSMTKYFYFVLFTLILSLILSCFIFQIKRINESDSNKEVIEKKYDDNSMIINSKNKNLFILVSIYILIICLFHFISSIVSYQFNYASGVKFTRSEDLNKFFSEFQFYSSLFIILSSFLLNKFLFSKSKIIIQHLIYALALLFLFYIMNIKYVFYTIVFAEMVKTILEHSLFQTSYEHFTSAFNEKISDKIRNFSEGFFIPIIIVLSGIFMTFFPSKFSIYYLNISLIVVVLLIILCIFFIKNYYYKYHMKSLENNFTVDNMRSIQALGEKNNYPSIKFLTTNYTITNDRYIKKNIILSIGKISSSQSIDYIFNILNEEDEFLQSAAVDALFMYNSYKVHYLLVEFIQGKKNKSFYVRHKVISYINKIYKNAIIPFFMHLLYSDDHRIVANAIENFWDIKDKNIIPFMTSFLHHPSNRVRANAIILIYNFDMNYYNEICLRSLNLLKKSKDMNDNLSFVFVVGFLKMNKYSDDVIDIYEKLKNIEIFKDKLVENFAFSFSGLNNPIGDDLFQFLFMDLKNYPNTLLYKFKLLSLFNRIKIIKNFFAGEYGYDTYNNFYENFKHSIYDLSFELEIIEELMPEKK</sequence>
<dbReference type="InterPro" id="IPR016024">
    <property type="entry name" value="ARM-type_fold"/>
</dbReference>
<evidence type="ECO:0000256" key="1">
    <source>
        <dbReference type="SAM" id="Phobius"/>
    </source>
</evidence>
<dbReference type="KEGG" id="saqi:AXG55_05050"/>
<dbReference type="STRING" id="1915309.AXG55_05050"/>
<evidence type="ECO:0008006" key="4">
    <source>
        <dbReference type="Google" id="ProtNLM"/>
    </source>
</evidence>
<feature type="transmembrane region" description="Helical" evidence="1">
    <location>
        <begin position="40"/>
        <end position="60"/>
    </location>
</feature>
<dbReference type="Gene3D" id="1.25.10.10">
    <property type="entry name" value="Leucine-rich Repeat Variant"/>
    <property type="match status" value="1"/>
</dbReference>
<keyword evidence="3" id="KW-1185">Reference proteome</keyword>
<keyword evidence="1" id="KW-1133">Transmembrane helix</keyword>
<dbReference type="AlphaFoldDB" id="A0A1L4CZB3"/>
<feature type="transmembrane region" description="Helical" evidence="1">
    <location>
        <begin position="378"/>
        <end position="399"/>
    </location>
</feature>
<dbReference type="RefSeq" id="WP_148697034.1">
    <property type="nucleotide sequence ID" value="NZ_CP017834.1"/>
</dbReference>
<feature type="transmembrane region" description="Helical" evidence="1">
    <location>
        <begin position="165"/>
        <end position="186"/>
    </location>
</feature>
<gene>
    <name evidence="2" type="ORF">AXG55_05050</name>
</gene>